<accession>A0A915HHE7</accession>
<feature type="transmembrane region" description="Helical" evidence="5">
    <location>
        <begin position="118"/>
        <end position="136"/>
    </location>
</feature>
<proteinExistence type="predicted"/>
<evidence type="ECO:0000256" key="2">
    <source>
        <dbReference type="ARBA" id="ARBA00022692"/>
    </source>
</evidence>
<evidence type="ECO:0000313" key="6">
    <source>
        <dbReference type="Proteomes" id="UP000887565"/>
    </source>
</evidence>
<feature type="transmembrane region" description="Helical" evidence="5">
    <location>
        <begin position="83"/>
        <end position="106"/>
    </location>
</feature>
<dbReference type="AlphaFoldDB" id="A0A915HHE7"/>
<evidence type="ECO:0000256" key="4">
    <source>
        <dbReference type="ARBA" id="ARBA00023136"/>
    </source>
</evidence>
<evidence type="ECO:0000256" key="1">
    <source>
        <dbReference type="ARBA" id="ARBA00004141"/>
    </source>
</evidence>
<dbReference type="Gene3D" id="1.20.1250.20">
    <property type="entry name" value="MFS general substrate transporter like domains"/>
    <property type="match status" value="1"/>
</dbReference>
<keyword evidence="6" id="KW-1185">Reference proteome</keyword>
<dbReference type="GO" id="GO:0016020">
    <property type="term" value="C:membrane"/>
    <property type="evidence" value="ECO:0007669"/>
    <property type="project" value="UniProtKB-SubCell"/>
</dbReference>
<dbReference type="InterPro" id="IPR036259">
    <property type="entry name" value="MFS_trans_sf"/>
</dbReference>
<feature type="transmembrane region" description="Helical" evidence="5">
    <location>
        <begin position="212"/>
        <end position="233"/>
    </location>
</feature>
<protein>
    <submittedName>
        <fullName evidence="7">Proton-coupled folate transporter</fullName>
    </submittedName>
</protein>
<keyword evidence="3 5" id="KW-1133">Transmembrane helix</keyword>
<evidence type="ECO:0000313" key="7">
    <source>
        <dbReference type="WBParaSite" id="nRc.2.0.1.t00741-RA"/>
    </source>
</evidence>
<evidence type="ECO:0000256" key="3">
    <source>
        <dbReference type="ARBA" id="ARBA00022989"/>
    </source>
</evidence>
<dbReference type="Pfam" id="PF07690">
    <property type="entry name" value="MFS_1"/>
    <property type="match status" value="1"/>
</dbReference>
<feature type="transmembrane region" description="Helical" evidence="5">
    <location>
        <begin position="142"/>
        <end position="170"/>
    </location>
</feature>
<dbReference type="OMA" id="SIITYMW"/>
<keyword evidence="2 5" id="KW-0812">Transmembrane</keyword>
<name>A0A915HHE7_ROMCU</name>
<dbReference type="PANTHER" id="PTHR23507:SF1">
    <property type="entry name" value="FI18259P1-RELATED"/>
    <property type="match status" value="1"/>
</dbReference>
<dbReference type="InterPro" id="IPR011701">
    <property type="entry name" value="MFS"/>
</dbReference>
<dbReference type="SUPFAM" id="SSF103473">
    <property type="entry name" value="MFS general substrate transporter"/>
    <property type="match status" value="1"/>
</dbReference>
<organism evidence="6 7">
    <name type="scientific">Romanomermis culicivorax</name>
    <name type="common">Nematode worm</name>
    <dbReference type="NCBI Taxonomy" id="13658"/>
    <lineage>
        <taxon>Eukaryota</taxon>
        <taxon>Metazoa</taxon>
        <taxon>Ecdysozoa</taxon>
        <taxon>Nematoda</taxon>
        <taxon>Enoplea</taxon>
        <taxon>Dorylaimia</taxon>
        <taxon>Mermithida</taxon>
        <taxon>Mermithoidea</taxon>
        <taxon>Mermithidae</taxon>
        <taxon>Romanomermis</taxon>
    </lineage>
</organism>
<dbReference type="GO" id="GO:0022857">
    <property type="term" value="F:transmembrane transporter activity"/>
    <property type="evidence" value="ECO:0007669"/>
    <property type="project" value="InterPro"/>
</dbReference>
<evidence type="ECO:0000256" key="5">
    <source>
        <dbReference type="SAM" id="Phobius"/>
    </source>
</evidence>
<feature type="transmembrane region" description="Helical" evidence="5">
    <location>
        <begin position="23"/>
        <end position="46"/>
    </location>
</feature>
<dbReference type="WBParaSite" id="nRc.2.0.1.t00741-RA">
    <property type="protein sequence ID" value="nRc.2.0.1.t00741-RA"/>
    <property type="gene ID" value="nRc.2.0.1.g00741"/>
</dbReference>
<keyword evidence="4 5" id="KW-0472">Membrane</keyword>
<reference evidence="7" key="1">
    <citation type="submission" date="2022-11" db="UniProtKB">
        <authorList>
            <consortium name="WormBaseParasite"/>
        </authorList>
    </citation>
    <scope>IDENTIFICATION</scope>
</reference>
<sequence length="365" mass="41414">MFWLVHCFHKFPPLVKQITVEPIAILLFLSTQLFFVTLQAGTYQVVCYQLYNDPSTPKHANSTVDCKSKNLPLDVQNVIQRKMVTWTMIMALSQFLTSLVSSCFLGAMGDMYGRKPNILLSLTGILISTAAAPAIFEFKNLSLWFLAFMNMIGSSFGHLGLAILSCYAYLCDRILDKKDISIRMTMFTALTQVAGILGSLISGVLLGRISPSRMFIIIECLMATAFFYTLIFLDSLNPVQMRQKMISDQQKSSTTIQMYEIPKKSTPNMKERKSTHKFLKDELQNVLKDIVYTYTKQRPNHDRAFLFVTSLILFLHMMADVGLLNAVVANYVFRQPFNWTDGSQLGYWKAAKGFLTFTGTSYNLK</sequence>
<dbReference type="PANTHER" id="PTHR23507">
    <property type="entry name" value="ZGC:174356"/>
    <property type="match status" value="1"/>
</dbReference>
<dbReference type="Proteomes" id="UP000887565">
    <property type="component" value="Unplaced"/>
</dbReference>
<feature type="transmembrane region" description="Helical" evidence="5">
    <location>
        <begin position="182"/>
        <end position="206"/>
    </location>
</feature>
<feature type="transmembrane region" description="Helical" evidence="5">
    <location>
        <begin position="304"/>
        <end position="333"/>
    </location>
</feature>
<comment type="subcellular location">
    <subcellularLocation>
        <location evidence="1">Membrane</location>
        <topology evidence="1">Multi-pass membrane protein</topology>
    </subcellularLocation>
</comment>